<evidence type="ECO:0000313" key="2">
    <source>
        <dbReference type="Proteomes" id="UP001189429"/>
    </source>
</evidence>
<name>A0ABN9PJV3_9DINO</name>
<dbReference type="Proteomes" id="UP001189429">
    <property type="component" value="Unassembled WGS sequence"/>
</dbReference>
<dbReference type="EMBL" id="CAUYUJ010000675">
    <property type="protein sequence ID" value="CAK0791902.1"/>
    <property type="molecule type" value="Genomic_DNA"/>
</dbReference>
<reference evidence="1" key="1">
    <citation type="submission" date="2023-10" db="EMBL/GenBank/DDBJ databases">
        <authorList>
            <person name="Chen Y."/>
            <person name="Shah S."/>
            <person name="Dougan E. K."/>
            <person name="Thang M."/>
            <person name="Chan C."/>
        </authorList>
    </citation>
    <scope>NUCLEOTIDE SEQUENCE [LARGE SCALE GENOMIC DNA]</scope>
</reference>
<proteinExistence type="predicted"/>
<protein>
    <submittedName>
        <fullName evidence="1">Uncharacterized protein</fullName>
    </submittedName>
</protein>
<accession>A0ABN9PJV3</accession>
<feature type="non-terminal residue" evidence="1">
    <location>
        <position position="102"/>
    </location>
</feature>
<organism evidence="1 2">
    <name type="scientific">Prorocentrum cordatum</name>
    <dbReference type="NCBI Taxonomy" id="2364126"/>
    <lineage>
        <taxon>Eukaryota</taxon>
        <taxon>Sar</taxon>
        <taxon>Alveolata</taxon>
        <taxon>Dinophyceae</taxon>
        <taxon>Prorocentrales</taxon>
        <taxon>Prorocentraceae</taxon>
        <taxon>Prorocentrum</taxon>
    </lineage>
</organism>
<keyword evidence="2" id="KW-1185">Reference proteome</keyword>
<comment type="caution">
    <text evidence="1">The sequence shown here is derived from an EMBL/GenBank/DDBJ whole genome shotgun (WGS) entry which is preliminary data.</text>
</comment>
<sequence>MLAPSLIANGIPVQQRIQASCALRCGGAALLEEAVEACSSVLEGGGGPQAAQALFRRAIPAAAAGGGSRLAAADLLQAARCDLQEAGMLEPRNGRFAAALAQ</sequence>
<gene>
    <name evidence="1" type="ORF">PCOR1329_LOCUS2671</name>
</gene>
<evidence type="ECO:0000313" key="1">
    <source>
        <dbReference type="EMBL" id="CAK0791902.1"/>
    </source>
</evidence>